<dbReference type="Gene3D" id="3.40.50.300">
    <property type="entry name" value="P-loop containing nucleotide triphosphate hydrolases"/>
    <property type="match status" value="1"/>
</dbReference>
<gene>
    <name evidence="1" type="ORF">METZ01_LOCUS407143</name>
</gene>
<dbReference type="AlphaFoldDB" id="A0A382W6F7"/>
<protein>
    <recommendedName>
        <fullName evidence="2">Tr-type G domain-containing protein</fullName>
    </recommendedName>
</protein>
<proteinExistence type="predicted"/>
<name>A0A382W6F7_9ZZZZ</name>
<organism evidence="1">
    <name type="scientific">marine metagenome</name>
    <dbReference type="NCBI Taxonomy" id="408172"/>
    <lineage>
        <taxon>unclassified sequences</taxon>
        <taxon>metagenomes</taxon>
        <taxon>ecological metagenomes</taxon>
    </lineage>
</organism>
<dbReference type="InterPro" id="IPR027417">
    <property type="entry name" value="P-loop_NTPase"/>
</dbReference>
<dbReference type="SUPFAM" id="SSF52540">
    <property type="entry name" value="P-loop containing nucleoside triphosphate hydrolases"/>
    <property type="match status" value="1"/>
</dbReference>
<reference evidence="1" key="1">
    <citation type="submission" date="2018-05" db="EMBL/GenBank/DDBJ databases">
        <authorList>
            <person name="Lanie J.A."/>
            <person name="Ng W.-L."/>
            <person name="Kazmierczak K.M."/>
            <person name="Andrzejewski T.M."/>
            <person name="Davidsen T.M."/>
            <person name="Wayne K.J."/>
            <person name="Tettelin H."/>
            <person name="Glass J.I."/>
            <person name="Rusch D."/>
            <person name="Podicherti R."/>
            <person name="Tsui H.-C.T."/>
            <person name="Winkler M.E."/>
        </authorList>
    </citation>
    <scope>NUCLEOTIDE SEQUENCE</scope>
</reference>
<evidence type="ECO:0008006" key="2">
    <source>
        <dbReference type="Google" id="ProtNLM"/>
    </source>
</evidence>
<sequence length="47" mass="4666">MASEASSIRTIAIVGQGGVGKTSVADAIVFDAGANSRLGRVDDESSV</sequence>
<evidence type="ECO:0000313" key="1">
    <source>
        <dbReference type="EMBL" id="SVD54289.1"/>
    </source>
</evidence>
<accession>A0A382W6F7</accession>
<dbReference type="EMBL" id="UINC01157349">
    <property type="protein sequence ID" value="SVD54289.1"/>
    <property type="molecule type" value="Genomic_DNA"/>
</dbReference>
<feature type="non-terminal residue" evidence="1">
    <location>
        <position position="47"/>
    </location>
</feature>